<accession>A0ABR8WBG6</accession>
<proteinExistence type="predicted"/>
<dbReference type="RefSeq" id="WP_191714596.1">
    <property type="nucleotide sequence ID" value="NZ_JACSPU010000002.1"/>
</dbReference>
<dbReference type="InterPro" id="IPR029050">
    <property type="entry name" value="Immunoprotect_excell_Ig-like"/>
</dbReference>
<dbReference type="Gene3D" id="2.60.40.1240">
    <property type="match status" value="1"/>
</dbReference>
<evidence type="ECO:0000256" key="1">
    <source>
        <dbReference type="ARBA" id="ARBA00022729"/>
    </source>
</evidence>
<dbReference type="Proteomes" id="UP000658980">
    <property type="component" value="Unassembled WGS sequence"/>
</dbReference>
<keyword evidence="1 2" id="KW-0732">Signal</keyword>
<dbReference type="PROSITE" id="PS51257">
    <property type="entry name" value="PROKAR_LIPOPROTEIN"/>
    <property type="match status" value="1"/>
</dbReference>
<evidence type="ECO:0000313" key="3">
    <source>
        <dbReference type="EMBL" id="MBD8014359.1"/>
    </source>
</evidence>
<organism evidence="3 4">
    <name type="scientific">Planococcus wigleyi</name>
    <dbReference type="NCBI Taxonomy" id="2762216"/>
    <lineage>
        <taxon>Bacteria</taxon>
        <taxon>Bacillati</taxon>
        <taxon>Bacillota</taxon>
        <taxon>Bacilli</taxon>
        <taxon>Bacillales</taxon>
        <taxon>Caryophanaceae</taxon>
        <taxon>Planococcus</taxon>
    </lineage>
</organism>
<reference evidence="3 4" key="1">
    <citation type="submission" date="2020-08" db="EMBL/GenBank/DDBJ databases">
        <title>A Genomic Blueprint of the Chicken Gut Microbiome.</title>
        <authorList>
            <person name="Gilroy R."/>
            <person name="Ravi A."/>
            <person name="Getino M."/>
            <person name="Pursley I."/>
            <person name="Horton D.L."/>
            <person name="Alikhan N.-F."/>
            <person name="Baker D."/>
            <person name="Gharbi K."/>
            <person name="Hall N."/>
            <person name="Watson M."/>
            <person name="Adriaenssens E.M."/>
            <person name="Foster-Nyarko E."/>
            <person name="Jarju S."/>
            <person name="Secka A."/>
            <person name="Antonio M."/>
            <person name="Oren A."/>
            <person name="Chaudhuri R."/>
            <person name="La Ragione R.M."/>
            <person name="Hildebrand F."/>
            <person name="Pallen M.J."/>
        </authorList>
    </citation>
    <scope>NUCLEOTIDE SEQUENCE [LARGE SCALE GENOMIC DNA]</scope>
    <source>
        <strain evidence="3 4">Sa1BUA13</strain>
    </source>
</reference>
<evidence type="ECO:0008006" key="5">
    <source>
        <dbReference type="Google" id="ProtNLM"/>
    </source>
</evidence>
<comment type="caution">
    <text evidence="3">The sequence shown here is derived from an EMBL/GenBank/DDBJ whole genome shotgun (WGS) entry which is preliminary data.</text>
</comment>
<evidence type="ECO:0000313" key="4">
    <source>
        <dbReference type="Proteomes" id="UP000658980"/>
    </source>
</evidence>
<dbReference type="EMBL" id="JACSPU010000002">
    <property type="protein sequence ID" value="MBD8014359.1"/>
    <property type="molecule type" value="Genomic_DNA"/>
</dbReference>
<name>A0ABR8WBG6_9BACL</name>
<feature type="signal peptide" evidence="2">
    <location>
        <begin position="1"/>
        <end position="21"/>
    </location>
</feature>
<gene>
    <name evidence="3" type="ORF">H9630_05940</name>
</gene>
<feature type="chain" id="PRO_5045165058" description="DUF4352 domain-containing protein" evidence="2">
    <location>
        <begin position="22"/>
        <end position="214"/>
    </location>
</feature>
<keyword evidence="4" id="KW-1185">Reference proteome</keyword>
<sequence length="214" mass="23733">MKKTVYLLALSALLLGGCSESDDSTMIASAADQTNDIPGYYDGYVLSPQVTDDRLLQETGQNKRDAKGEATVKAVNMDSETYKAGPVELIVAESKILQLEPDYSLIDFFHSYTHEQEFEVVKMFVEITNTSDEPIHFAPVALLETAEEELKLWEDDIYLEELNGELAPGETKTGNVGFIIEKGGIESINITTSDVFDSKDKQIAKAVEFNTQFE</sequence>
<protein>
    <recommendedName>
        <fullName evidence="5">DUF4352 domain-containing protein</fullName>
    </recommendedName>
</protein>
<evidence type="ECO:0000256" key="2">
    <source>
        <dbReference type="SAM" id="SignalP"/>
    </source>
</evidence>